<gene>
    <name evidence="4" type="ORF">PAPOLLO_LOCUS19999</name>
</gene>
<dbReference type="SMART" id="SM00333">
    <property type="entry name" value="TUDOR"/>
    <property type="match status" value="2"/>
</dbReference>
<keyword evidence="5" id="KW-1185">Reference proteome</keyword>
<evidence type="ECO:0000313" key="5">
    <source>
        <dbReference type="Proteomes" id="UP000691718"/>
    </source>
</evidence>
<keyword evidence="1" id="KW-0863">Zinc-finger</keyword>
<reference evidence="4" key="1">
    <citation type="submission" date="2021-04" db="EMBL/GenBank/DDBJ databases">
        <authorList>
            <person name="Tunstrom K."/>
        </authorList>
    </citation>
    <scope>NUCLEOTIDE SEQUENCE</scope>
</reference>
<keyword evidence="1" id="KW-0479">Metal-binding</keyword>
<evidence type="ECO:0000259" key="3">
    <source>
        <dbReference type="PROSITE" id="PS50304"/>
    </source>
</evidence>
<feature type="domain" description="Tudor" evidence="3">
    <location>
        <begin position="521"/>
        <end position="581"/>
    </location>
</feature>
<dbReference type="PROSITE" id="PS50103">
    <property type="entry name" value="ZF_C3H1"/>
    <property type="match status" value="1"/>
</dbReference>
<proteinExistence type="predicted"/>
<keyword evidence="1" id="KW-0862">Zinc</keyword>
<feature type="zinc finger region" description="C3H1-type" evidence="1">
    <location>
        <begin position="403"/>
        <end position="433"/>
    </location>
</feature>
<dbReference type="PANTHER" id="PTHR22948">
    <property type="entry name" value="TUDOR DOMAIN CONTAINING PROTEIN"/>
    <property type="match status" value="1"/>
</dbReference>
<dbReference type="GO" id="GO:0008270">
    <property type="term" value="F:zinc ion binding"/>
    <property type="evidence" value="ECO:0007669"/>
    <property type="project" value="UniProtKB-KW"/>
</dbReference>
<sequence length="624" mass="70328">MKKLKMIAHGFVQQLNCEPGELKERFLNCMKQLDEFTYLITDFNLAINKLEATNSTELAPVQDTSTRALLAPITYGTFNLMDALTEPAPSTSRACPNQCPSEKPIHKKVPKEEQVLIAFSSTSSSSESVPHVKNKTLEKEVQCQMVEDINKSPPKINDTLSKIETYNLPAQSILQTDQEYPAVILNVDGPSFWVITGNTNEVYNLMSDMTEYYRTNFVELTLEQVMSLTYCACYDDDSDCYYRGLFIRLTEKDMNLAEIFLVDTGEVQIAPIVNIQPLAQHFCQNPPYARCCHLAGIDLFNHTDKDMPEKLEEFLKTYIGTPCSIEVDDNTSESLGVYVILPSREILNTMLVEQGLAFAIEKLNITEAGTVRGPPEILDSDLNITDCPEYEDPVEAVTGYHNRDEMDICKHYKGGPEKTCFKGARCNKKHIVKHPDGWTLDRVPVAGKCRPLPLPAPGTCLRVHVTHVAHYDRFYVQFVKPPVKEEIPSFGVVLPPTTLESLVRDMNSPASRMAYKPLKMTPAPGELVAALYPMDDQWYRARVLSATRVDQNVEVMYIDYGNVVWVKEDGVRELDARYWALEAQAVCCSLAGVRARSSCSRQWAAARALLYNLVHERTLHARVV</sequence>
<dbReference type="Pfam" id="PF00567">
    <property type="entry name" value="TUDOR"/>
    <property type="match status" value="2"/>
</dbReference>
<feature type="domain" description="C3H1-type" evidence="2">
    <location>
        <begin position="403"/>
        <end position="433"/>
    </location>
</feature>
<dbReference type="EMBL" id="CAJQZP010001245">
    <property type="protein sequence ID" value="CAG5032946.1"/>
    <property type="molecule type" value="Genomic_DNA"/>
</dbReference>
<dbReference type="PROSITE" id="PS50304">
    <property type="entry name" value="TUDOR"/>
    <property type="match status" value="1"/>
</dbReference>
<evidence type="ECO:0000259" key="2">
    <source>
        <dbReference type="PROSITE" id="PS50103"/>
    </source>
</evidence>
<dbReference type="InterPro" id="IPR050621">
    <property type="entry name" value="Tudor_domain_containing"/>
</dbReference>
<evidence type="ECO:0000313" key="4">
    <source>
        <dbReference type="EMBL" id="CAG5032946.1"/>
    </source>
</evidence>
<name>A0A8S3XRY3_PARAO</name>
<dbReference type="PANTHER" id="PTHR22948:SF72">
    <property type="entry name" value="TUDOR DOMAIN-CONTAINING PROTEIN"/>
    <property type="match status" value="1"/>
</dbReference>
<evidence type="ECO:0000256" key="1">
    <source>
        <dbReference type="PROSITE-ProRule" id="PRU00723"/>
    </source>
</evidence>
<dbReference type="AlphaFoldDB" id="A0A8S3XRY3"/>
<dbReference type="InterPro" id="IPR000571">
    <property type="entry name" value="Znf_CCCH"/>
</dbReference>
<accession>A0A8S3XRY3</accession>
<protein>
    <submittedName>
        <fullName evidence="4">(apollo) hypothetical protein</fullName>
    </submittedName>
</protein>
<dbReference type="OrthoDB" id="10052065at2759"/>
<comment type="caution">
    <text evidence="4">The sequence shown here is derived from an EMBL/GenBank/DDBJ whole genome shotgun (WGS) entry which is preliminary data.</text>
</comment>
<dbReference type="InterPro" id="IPR002999">
    <property type="entry name" value="Tudor"/>
</dbReference>
<dbReference type="Proteomes" id="UP000691718">
    <property type="component" value="Unassembled WGS sequence"/>
</dbReference>
<organism evidence="4 5">
    <name type="scientific">Parnassius apollo</name>
    <name type="common">Apollo butterfly</name>
    <name type="synonym">Papilio apollo</name>
    <dbReference type="NCBI Taxonomy" id="110799"/>
    <lineage>
        <taxon>Eukaryota</taxon>
        <taxon>Metazoa</taxon>
        <taxon>Ecdysozoa</taxon>
        <taxon>Arthropoda</taxon>
        <taxon>Hexapoda</taxon>
        <taxon>Insecta</taxon>
        <taxon>Pterygota</taxon>
        <taxon>Neoptera</taxon>
        <taxon>Endopterygota</taxon>
        <taxon>Lepidoptera</taxon>
        <taxon>Glossata</taxon>
        <taxon>Ditrysia</taxon>
        <taxon>Papilionoidea</taxon>
        <taxon>Papilionidae</taxon>
        <taxon>Parnassiinae</taxon>
        <taxon>Parnassini</taxon>
        <taxon>Parnassius</taxon>
        <taxon>Parnassius</taxon>
    </lineage>
</organism>
<dbReference type="FunFam" id="2.30.30.140:FF:000018">
    <property type="entry name" value="Serine/threonine-protein kinase 31"/>
    <property type="match status" value="1"/>
</dbReference>